<evidence type="ECO:0000259" key="1">
    <source>
        <dbReference type="Pfam" id="PF13843"/>
    </source>
</evidence>
<comment type="caution">
    <text evidence="2">The sequence shown here is derived from an EMBL/GenBank/DDBJ whole genome shotgun (WGS) entry which is preliminary data.</text>
</comment>
<dbReference type="PANTHER" id="PTHR46599:SF3">
    <property type="entry name" value="PIGGYBAC TRANSPOSABLE ELEMENT-DERIVED PROTEIN 4"/>
    <property type="match status" value="1"/>
</dbReference>
<dbReference type="Pfam" id="PF13843">
    <property type="entry name" value="DDE_Tnp_1_7"/>
    <property type="match status" value="1"/>
</dbReference>
<dbReference type="EMBL" id="JARBDR010000919">
    <property type="protein sequence ID" value="KAJ8300341.1"/>
    <property type="molecule type" value="Genomic_DNA"/>
</dbReference>
<name>A0ABQ9E965_TEGGR</name>
<sequence>MELLQGKDVLYDSDISVGYSSQVDSEIDIEGIVNNFNQPLNNRPWINVDANGYVRPHQIQPFTEPTGMARRLPIDATPLDYFELLITNPQTDITLISLLVEETNRYANNLLRQQQAHQPNSRISNWTRTNEDEMKAFLGLLLATGIVKKPTLESYWNESNKTWLINTPGFTNVMRRNRFQNILQFLHCNNNENAVPHGQEGYDPIHKITPVLNLLNETLSHHYRLGRDVTVDESLVGFKGRNHLVQYMPAKKSHRWGPKFFLLAESDTGYVHQLRLYAGKSQNQRNPQGVTFDIVVDLLQPHFNKYHHVTLDNFFCSPSLCHHLYQNGMFCTGTVRVFRKGMPPSFRNIQIAKGEVTVRQQGPLMAVALQNASNSRGVERELPNVAVVYNSKMGGVDLSDQHISYYSPEIRSVKMWKKVLMNLLSRVIANSYILYTQVRMLHKKMSRLEFTVSVVQGLIGHFREERKSKVIYFISNI</sequence>
<organism evidence="2 3">
    <name type="scientific">Tegillarca granosa</name>
    <name type="common">Malaysian cockle</name>
    <name type="synonym">Anadara granosa</name>
    <dbReference type="NCBI Taxonomy" id="220873"/>
    <lineage>
        <taxon>Eukaryota</taxon>
        <taxon>Metazoa</taxon>
        <taxon>Spiralia</taxon>
        <taxon>Lophotrochozoa</taxon>
        <taxon>Mollusca</taxon>
        <taxon>Bivalvia</taxon>
        <taxon>Autobranchia</taxon>
        <taxon>Pteriomorphia</taxon>
        <taxon>Arcoida</taxon>
        <taxon>Arcoidea</taxon>
        <taxon>Arcidae</taxon>
        <taxon>Tegillarca</taxon>
    </lineage>
</organism>
<reference evidence="2 3" key="1">
    <citation type="submission" date="2022-12" db="EMBL/GenBank/DDBJ databases">
        <title>Chromosome-level genome of Tegillarca granosa.</title>
        <authorList>
            <person name="Kim J."/>
        </authorList>
    </citation>
    <scope>NUCLEOTIDE SEQUENCE [LARGE SCALE GENOMIC DNA]</scope>
    <source>
        <strain evidence="2">Teg-2019</strain>
        <tissue evidence="2">Adductor muscle</tissue>
    </source>
</reference>
<keyword evidence="3" id="KW-1185">Reference proteome</keyword>
<dbReference type="Proteomes" id="UP001217089">
    <property type="component" value="Unassembled WGS sequence"/>
</dbReference>
<dbReference type="PANTHER" id="PTHR46599">
    <property type="entry name" value="PIGGYBAC TRANSPOSABLE ELEMENT-DERIVED PROTEIN 4"/>
    <property type="match status" value="1"/>
</dbReference>
<dbReference type="InterPro" id="IPR029526">
    <property type="entry name" value="PGBD"/>
</dbReference>
<accession>A0ABQ9E965</accession>
<evidence type="ECO:0000313" key="2">
    <source>
        <dbReference type="EMBL" id="KAJ8300341.1"/>
    </source>
</evidence>
<gene>
    <name evidence="2" type="ORF">KUTeg_021860</name>
</gene>
<protein>
    <recommendedName>
        <fullName evidence="1">PiggyBac transposable element-derived protein domain-containing protein</fullName>
    </recommendedName>
</protein>
<feature type="domain" description="PiggyBac transposable element-derived protein" evidence="1">
    <location>
        <begin position="77"/>
        <end position="432"/>
    </location>
</feature>
<proteinExistence type="predicted"/>
<evidence type="ECO:0000313" key="3">
    <source>
        <dbReference type="Proteomes" id="UP001217089"/>
    </source>
</evidence>